<dbReference type="InterPro" id="IPR003798">
    <property type="entry name" value="DNA_recombination_RmuC"/>
</dbReference>
<comment type="function">
    <text evidence="1">Involved in DNA recombination.</text>
</comment>
<dbReference type="STRING" id="207949.RED65_04949"/>
<dbReference type="PANTHER" id="PTHR30563">
    <property type="entry name" value="DNA RECOMBINATION PROTEIN RMUC"/>
    <property type="match status" value="1"/>
</dbReference>
<dbReference type="EMBL" id="AAQH01000023">
    <property type="protein sequence ID" value="EAT11114.1"/>
    <property type="molecule type" value="Genomic_DNA"/>
</dbReference>
<dbReference type="GO" id="GO:0006310">
    <property type="term" value="P:DNA recombination"/>
    <property type="evidence" value="ECO:0007669"/>
    <property type="project" value="UniProtKB-KW"/>
</dbReference>
<dbReference type="HOGENOM" id="CLU_024057_0_0_6"/>
<sequence length="507" mass="57878">MLAPDLVISLIVISTVFAGGVWTLQRQARNQISDLKQQLDESQLQVQQHQQALHQAQTQIQVDENTKQSLQQQVKDLHNTHQQNVAQIESLRNELSQAQGQLKHNEAVLTQSAKDAQKLIEKEHRIESLNQEISELKTALKQEQVEREKEQESLHEKLALLEQNKKQLSQEFENLSNKIFDEKYKQFNQTSKEGLSSLLNPFKDQLEGLRKKVDDVYVAESKDRASLKAQIGELHKLNRQITEEASALTRALKGEKKTQGNWGELVLETVLEKSGLRAGEEYVREKSINTEGDRYRPDVIINLPENKHIIVDAKVSLVAYTDYVNAETDDERQQHLKTHVQAVKAHIKALSEKPYDQLPGVNSPDFVFLFMPVEPAFMVAFQYDDSLFNEAFEKRIVVVTPTTLLASLRTVSNLWSIERQNKHAKQLAEQAGKVHDKLVGFVESMEKVGAQLTTVQKTYDTAWNQLKEGRGNLLSQAHKFKDLGVRSKKELPKHVMETAELEFSEDD</sequence>
<gene>
    <name evidence="6" type="ORF">RED65_04949</name>
</gene>
<evidence type="ECO:0000256" key="5">
    <source>
        <dbReference type="SAM" id="Coils"/>
    </source>
</evidence>
<comment type="similarity">
    <text evidence="2">Belongs to the RmuC family.</text>
</comment>
<evidence type="ECO:0000313" key="7">
    <source>
        <dbReference type="Proteomes" id="UP000004263"/>
    </source>
</evidence>
<dbReference type="AlphaFoldDB" id="Q1MYU2"/>
<protein>
    <recommendedName>
        <fullName evidence="8">DNA recombination protein RmuC</fullName>
    </recommendedName>
</protein>
<evidence type="ECO:0008006" key="8">
    <source>
        <dbReference type="Google" id="ProtNLM"/>
    </source>
</evidence>
<keyword evidence="7" id="KW-1185">Reference proteome</keyword>
<dbReference type="Gene3D" id="1.20.1170.10">
    <property type="match status" value="1"/>
</dbReference>
<evidence type="ECO:0000256" key="3">
    <source>
        <dbReference type="ARBA" id="ARBA00023054"/>
    </source>
</evidence>
<dbReference type="OrthoDB" id="9765111at2"/>
<keyword evidence="4" id="KW-0233">DNA recombination</keyword>
<organism evidence="6 7">
    <name type="scientific">Bermanella marisrubri</name>
    <dbReference type="NCBI Taxonomy" id="207949"/>
    <lineage>
        <taxon>Bacteria</taxon>
        <taxon>Pseudomonadati</taxon>
        <taxon>Pseudomonadota</taxon>
        <taxon>Gammaproteobacteria</taxon>
        <taxon>Oceanospirillales</taxon>
        <taxon>Oceanospirillaceae</taxon>
        <taxon>Bermanella</taxon>
    </lineage>
</organism>
<evidence type="ECO:0000313" key="6">
    <source>
        <dbReference type="EMBL" id="EAT11114.1"/>
    </source>
</evidence>
<keyword evidence="3 5" id="KW-0175">Coiled coil</keyword>
<dbReference type="Proteomes" id="UP000004263">
    <property type="component" value="Unassembled WGS sequence"/>
</dbReference>
<dbReference type="RefSeq" id="WP_007016716.1">
    <property type="nucleotide sequence ID" value="NZ_AAQH01000023.1"/>
</dbReference>
<dbReference type="Pfam" id="PF02646">
    <property type="entry name" value="RmuC"/>
    <property type="match status" value="1"/>
</dbReference>
<evidence type="ECO:0000256" key="2">
    <source>
        <dbReference type="ARBA" id="ARBA00009840"/>
    </source>
</evidence>
<name>Q1MYU2_9GAMM</name>
<feature type="coiled-coil region" evidence="5">
    <location>
        <begin position="25"/>
        <end position="178"/>
    </location>
</feature>
<proteinExistence type="inferred from homology"/>
<evidence type="ECO:0000256" key="4">
    <source>
        <dbReference type="ARBA" id="ARBA00023172"/>
    </source>
</evidence>
<comment type="caution">
    <text evidence="6">The sequence shown here is derived from an EMBL/GenBank/DDBJ whole genome shotgun (WGS) entry which is preliminary data.</text>
</comment>
<evidence type="ECO:0000256" key="1">
    <source>
        <dbReference type="ARBA" id="ARBA00003416"/>
    </source>
</evidence>
<dbReference type="PANTHER" id="PTHR30563:SF0">
    <property type="entry name" value="DNA RECOMBINATION PROTEIN RMUC"/>
    <property type="match status" value="1"/>
</dbReference>
<accession>Q1MYU2</accession>
<reference evidence="6 7" key="1">
    <citation type="submission" date="2006-03" db="EMBL/GenBank/DDBJ databases">
        <authorList>
            <person name="Pinhassi J."/>
            <person name="Pedros-Alio C."/>
            <person name="Ferriera S."/>
            <person name="Johnson J."/>
            <person name="Kravitz S."/>
            <person name="Halpern A."/>
            <person name="Remington K."/>
            <person name="Beeson K."/>
            <person name="Tran B."/>
            <person name="Rogers Y.-H."/>
            <person name="Friedman R."/>
            <person name="Venter J.C."/>
        </authorList>
    </citation>
    <scope>NUCLEOTIDE SEQUENCE [LARGE SCALE GENOMIC DNA]</scope>
    <source>
        <strain evidence="6 7">RED65</strain>
    </source>
</reference>